<accession>A0A5C5ZT43</accession>
<protein>
    <recommendedName>
        <fullName evidence="1">BioF2-like acetyltransferase domain-containing protein</fullName>
    </recommendedName>
</protein>
<reference evidence="2 3" key="1">
    <citation type="submission" date="2019-02" db="EMBL/GenBank/DDBJ databases">
        <title>Deep-cultivation of Planctomycetes and their phenomic and genomic characterization uncovers novel biology.</title>
        <authorList>
            <person name="Wiegand S."/>
            <person name="Jogler M."/>
            <person name="Boedeker C."/>
            <person name="Pinto D."/>
            <person name="Vollmers J."/>
            <person name="Rivas-Marin E."/>
            <person name="Kohn T."/>
            <person name="Peeters S.H."/>
            <person name="Heuer A."/>
            <person name="Rast P."/>
            <person name="Oberbeckmann S."/>
            <person name="Bunk B."/>
            <person name="Jeske O."/>
            <person name="Meyerdierks A."/>
            <person name="Storesund J.E."/>
            <person name="Kallscheuer N."/>
            <person name="Luecker S."/>
            <person name="Lage O.M."/>
            <person name="Pohl T."/>
            <person name="Merkel B.J."/>
            <person name="Hornburger P."/>
            <person name="Mueller R.-W."/>
            <person name="Bruemmer F."/>
            <person name="Labrenz M."/>
            <person name="Spormann A.M."/>
            <person name="Op Den Camp H."/>
            <person name="Overmann J."/>
            <person name="Amann R."/>
            <person name="Jetten M.S.M."/>
            <person name="Mascher T."/>
            <person name="Medema M.H."/>
            <person name="Devos D.P."/>
            <person name="Kaster A.-K."/>
            <person name="Ovreas L."/>
            <person name="Rohde M."/>
            <person name="Galperin M.Y."/>
            <person name="Jogler C."/>
        </authorList>
    </citation>
    <scope>NUCLEOTIDE SEQUENCE [LARGE SCALE GENOMIC DNA]</scope>
    <source>
        <strain evidence="2 3">Mal64</strain>
    </source>
</reference>
<evidence type="ECO:0000313" key="3">
    <source>
        <dbReference type="Proteomes" id="UP000315440"/>
    </source>
</evidence>
<dbReference type="EMBL" id="SJPQ01000001">
    <property type="protein sequence ID" value="TWT90714.1"/>
    <property type="molecule type" value="Genomic_DNA"/>
</dbReference>
<proteinExistence type="predicted"/>
<dbReference type="InterPro" id="IPR038740">
    <property type="entry name" value="BioF2-like_GNAT_dom"/>
</dbReference>
<dbReference type="SUPFAM" id="SSF55729">
    <property type="entry name" value="Acyl-CoA N-acyltransferases (Nat)"/>
    <property type="match status" value="1"/>
</dbReference>
<sequence length="373" mass="42682">MADVLEINDINELSSYQLAWNSMLSETPRASFLHTLDWLQTYWRHFGEGQKLRALVVRSQGSPISIVPLCVRTERRRYGDVRVLTYPLDNWGLWYGPIGRCQAAALTMAMRHIARTPRDWDQFEPRWMAHDTTDRGRTERAMRGAGLPAETTPYQASSVIDMTQFDGWESYLQSRTSKTRHELRRIPRRLAKIGEVEVTHHRPEPFAHGDGDPAWSLYNECERVSAASWQASKNAGNTLADERYRGFYRDTHAAAARLGMVDMNVLRIDGEPLAYLYNYSCQGRVFGLRMGYRQDAPSGVGIGLMAAALQESFARGDVAYDLGIGGEAFKRRMRTHVETNYRITHTPLTGWKPQLLRAARWWRGRRQIATKSA</sequence>
<evidence type="ECO:0000259" key="1">
    <source>
        <dbReference type="Pfam" id="PF13480"/>
    </source>
</evidence>
<dbReference type="InterPro" id="IPR016181">
    <property type="entry name" value="Acyl_CoA_acyltransferase"/>
</dbReference>
<name>A0A5C5ZT43_9BACT</name>
<organism evidence="2 3">
    <name type="scientific">Pseudobythopirellula maris</name>
    <dbReference type="NCBI Taxonomy" id="2527991"/>
    <lineage>
        <taxon>Bacteria</taxon>
        <taxon>Pseudomonadati</taxon>
        <taxon>Planctomycetota</taxon>
        <taxon>Planctomycetia</taxon>
        <taxon>Pirellulales</taxon>
        <taxon>Lacipirellulaceae</taxon>
        <taxon>Pseudobythopirellula</taxon>
    </lineage>
</organism>
<dbReference type="Pfam" id="PF13480">
    <property type="entry name" value="Acetyltransf_6"/>
    <property type="match status" value="1"/>
</dbReference>
<dbReference type="AlphaFoldDB" id="A0A5C5ZT43"/>
<dbReference type="Gene3D" id="3.40.630.30">
    <property type="match status" value="1"/>
</dbReference>
<feature type="domain" description="BioF2-like acetyltransferase" evidence="1">
    <location>
        <begin position="177"/>
        <end position="331"/>
    </location>
</feature>
<keyword evidence="3" id="KW-1185">Reference proteome</keyword>
<dbReference type="Proteomes" id="UP000315440">
    <property type="component" value="Unassembled WGS sequence"/>
</dbReference>
<comment type="caution">
    <text evidence="2">The sequence shown here is derived from an EMBL/GenBank/DDBJ whole genome shotgun (WGS) entry which is preliminary data.</text>
</comment>
<dbReference type="RefSeq" id="WP_197525472.1">
    <property type="nucleotide sequence ID" value="NZ_SJPQ01000001.1"/>
</dbReference>
<gene>
    <name evidence="2" type="ORF">Mal64_11090</name>
</gene>
<evidence type="ECO:0000313" key="2">
    <source>
        <dbReference type="EMBL" id="TWT90714.1"/>
    </source>
</evidence>